<keyword evidence="1" id="KW-1133">Transmembrane helix</keyword>
<evidence type="ECO:0008006" key="4">
    <source>
        <dbReference type="Google" id="ProtNLM"/>
    </source>
</evidence>
<dbReference type="Pfam" id="PF10981">
    <property type="entry name" value="DUF2788"/>
    <property type="match status" value="1"/>
</dbReference>
<protein>
    <recommendedName>
        <fullName evidence="4">DUF2788 domain-containing protein</fullName>
    </recommendedName>
</protein>
<keyword evidence="1" id="KW-0812">Transmembrane</keyword>
<name>A0A918XBQ5_9GAMM</name>
<comment type="caution">
    <text evidence="2">The sequence shown here is derived from an EMBL/GenBank/DDBJ whole genome shotgun (WGS) entry which is preliminary data.</text>
</comment>
<reference evidence="2" key="2">
    <citation type="submission" date="2020-09" db="EMBL/GenBank/DDBJ databases">
        <authorList>
            <person name="Sun Q."/>
            <person name="Kim S."/>
        </authorList>
    </citation>
    <scope>NUCLEOTIDE SEQUENCE</scope>
    <source>
        <strain evidence="2">KCTC 23430</strain>
    </source>
</reference>
<dbReference type="AlphaFoldDB" id="A0A918XBQ5"/>
<dbReference type="Proteomes" id="UP000644693">
    <property type="component" value="Unassembled WGS sequence"/>
</dbReference>
<dbReference type="InterPro" id="IPR021249">
    <property type="entry name" value="DUF2788"/>
</dbReference>
<keyword evidence="3" id="KW-1185">Reference proteome</keyword>
<accession>A0A918XBQ5</accession>
<evidence type="ECO:0000313" key="3">
    <source>
        <dbReference type="Proteomes" id="UP000644693"/>
    </source>
</evidence>
<organism evidence="2 3">
    <name type="scientific">Parahalioglobus pacificus</name>
    <dbReference type="NCBI Taxonomy" id="930806"/>
    <lineage>
        <taxon>Bacteria</taxon>
        <taxon>Pseudomonadati</taxon>
        <taxon>Pseudomonadota</taxon>
        <taxon>Gammaproteobacteria</taxon>
        <taxon>Cellvibrionales</taxon>
        <taxon>Halieaceae</taxon>
        <taxon>Parahalioglobus</taxon>
    </lineage>
</organism>
<reference evidence="2" key="1">
    <citation type="journal article" date="2014" name="Int. J. Syst. Evol. Microbiol.">
        <title>Complete genome sequence of Corynebacterium casei LMG S-19264T (=DSM 44701T), isolated from a smear-ripened cheese.</title>
        <authorList>
            <consortium name="US DOE Joint Genome Institute (JGI-PGF)"/>
            <person name="Walter F."/>
            <person name="Albersmeier A."/>
            <person name="Kalinowski J."/>
            <person name="Ruckert C."/>
        </authorList>
    </citation>
    <scope>NUCLEOTIDE SEQUENCE</scope>
    <source>
        <strain evidence="2">KCTC 23430</strain>
    </source>
</reference>
<gene>
    <name evidence="2" type="ORF">GCM10007053_00190</name>
</gene>
<sequence length="55" mass="5968">MGGLILFMVFIVADLARRSHAGKFGTFILYIALAMGILGFLIKVVITYMMESAGV</sequence>
<evidence type="ECO:0000313" key="2">
    <source>
        <dbReference type="EMBL" id="GHD24966.1"/>
    </source>
</evidence>
<feature type="transmembrane region" description="Helical" evidence="1">
    <location>
        <begin position="28"/>
        <end position="50"/>
    </location>
</feature>
<evidence type="ECO:0000256" key="1">
    <source>
        <dbReference type="SAM" id="Phobius"/>
    </source>
</evidence>
<keyword evidence="1" id="KW-0472">Membrane</keyword>
<proteinExistence type="predicted"/>
<dbReference type="EMBL" id="BMYM01000001">
    <property type="protein sequence ID" value="GHD24966.1"/>
    <property type="molecule type" value="Genomic_DNA"/>
</dbReference>